<feature type="region of interest" description="Disordered" evidence="3">
    <location>
        <begin position="19"/>
        <end position="66"/>
    </location>
</feature>
<evidence type="ECO:0000313" key="5">
    <source>
        <dbReference type="Proteomes" id="UP000305948"/>
    </source>
</evidence>
<dbReference type="GO" id="GO:0080008">
    <property type="term" value="C:Cul4-RING E3 ubiquitin ligase complex"/>
    <property type="evidence" value="ECO:0007669"/>
    <property type="project" value="TreeGrafter"/>
</dbReference>
<dbReference type="Proteomes" id="UP000305948">
    <property type="component" value="Unassembled WGS sequence"/>
</dbReference>
<dbReference type="InterPro" id="IPR036322">
    <property type="entry name" value="WD40_repeat_dom_sf"/>
</dbReference>
<dbReference type="InterPro" id="IPR052254">
    <property type="entry name" value="CUL4-DDB1_E3_ligase_receptor"/>
</dbReference>
<keyword evidence="2" id="KW-0677">Repeat</keyword>
<sequence length="453" mass="51020">MPRELPGLYFDEEKNRYFPLSSKPKELPQPSQPGNDASRENSSDSTDGEDSRVDARRSRKRIQKRGPWAVTSELRSGPSYACRHRFVHEFMHGQIASTSRVHPVSLPGNISSFCVSDAGNRLRCAVGDNKGWLYQVFSIGSGRGEAWDELGYIPRTFDEIRSRVLTWSHDLNLGSEISSIHNDGSKFVATSLGPVCKVIVQDIATHPDRSFVLNFDTRKVADVWTSYLDGPSLVMGARKKAVFIRDLDNTMQSFISLDTDSDVFAVQKDKDLVYAGARNGSLKRFDTRIHKHQHGRDLLSGRYQEKRSSITHMGLVNEWHLVVNGINGDLDMFDLRFSKHGTPVMAFPGHVNSFTRELGFTIDAESDLLFAAGQDARLRAWSLRTGDPLCTPTQVDRVDITNPFGTVFERHVQTLRVTRAKDEVMLWANTGKDLLVYLLGRRSRGAPNFFRTV</sequence>
<dbReference type="SUPFAM" id="SSF50978">
    <property type="entry name" value="WD40 repeat-like"/>
    <property type="match status" value="1"/>
</dbReference>
<dbReference type="PANTHER" id="PTHR44472">
    <property type="entry name" value="DDB1- AND CUL4-ASSOCIATED FACTOR 4-RELATED"/>
    <property type="match status" value="1"/>
</dbReference>
<evidence type="ECO:0000313" key="4">
    <source>
        <dbReference type="EMBL" id="TFK52231.1"/>
    </source>
</evidence>
<keyword evidence="5" id="KW-1185">Reference proteome</keyword>
<dbReference type="AlphaFoldDB" id="A0A5C3NFC1"/>
<dbReference type="PANTHER" id="PTHR44472:SF1">
    <property type="entry name" value="DDB1 AND CUL4 ASSOCIATED FACTOR 4"/>
    <property type="match status" value="1"/>
</dbReference>
<evidence type="ECO:0008006" key="6">
    <source>
        <dbReference type="Google" id="ProtNLM"/>
    </source>
</evidence>
<protein>
    <recommendedName>
        <fullName evidence="6">WD40 repeat-like protein</fullName>
    </recommendedName>
</protein>
<keyword evidence="1" id="KW-0853">WD repeat</keyword>
<evidence type="ECO:0000256" key="3">
    <source>
        <dbReference type="SAM" id="MobiDB-lite"/>
    </source>
</evidence>
<organism evidence="4 5">
    <name type="scientific">Heliocybe sulcata</name>
    <dbReference type="NCBI Taxonomy" id="5364"/>
    <lineage>
        <taxon>Eukaryota</taxon>
        <taxon>Fungi</taxon>
        <taxon>Dikarya</taxon>
        <taxon>Basidiomycota</taxon>
        <taxon>Agaricomycotina</taxon>
        <taxon>Agaricomycetes</taxon>
        <taxon>Gloeophyllales</taxon>
        <taxon>Gloeophyllaceae</taxon>
        <taxon>Heliocybe</taxon>
    </lineage>
</organism>
<name>A0A5C3NFC1_9AGAM</name>
<gene>
    <name evidence="4" type="ORF">OE88DRAFT_1678258</name>
</gene>
<reference evidence="4 5" key="1">
    <citation type="journal article" date="2019" name="Nat. Ecol. Evol.">
        <title>Megaphylogeny resolves global patterns of mushroom evolution.</title>
        <authorList>
            <person name="Varga T."/>
            <person name="Krizsan K."/>
            <person name="Foldi C."/>
            <person name="Dima B."/>
            <person name="Sanchez-Garcia M."/>
            <person name="Sanchez-Ramirez S."/>
            <person name="Szollosi G.J."/>
            <person name="Szarkandi J.G."/>
            <person name="Papp V."/>
            <person name="Albert L."/>
            <person name="Andreopoulos W."/>
            <person name="Angelini C."/>
            <person name="Antonin V."/>
            <person name="Barry K.W."/>
            <person name="Bougher N.L."/>
            <person name="Buchanan P."/>
            <person name="Buyck B."/>
            <person name="Bense V."/>
            <person name="Catcheside P."/>
            <person name="Chovatia M."/>
            <person name="Cooper J."/>
            <person name="Damon W."/>
            <person name="Desjardin D."/>
            <person name="Finy P."/>
            <person name="Geml J."/>
            <person name="Haridas S."/>
            <person name="Hughes K."/>
            <person name="Justo A."/>
            <person name="Karasinski D."/>
            <person name="Kautmanova I."/>
            <person name="Kiss B."/>
            <person name="Kocsube S."/>
            <person name="Kotiranta H."/>
            <person name="LaButti K.M."/>
            <person name="Lechner B.E."/>
            <person name="Liimatainen K."/>
            <person name="Lipzen A."/>
            <person name="Lukacs Z."/>
            <person name="Mihaltcheva S."/>
            <person name="Morgado L.N."/>
            <person name="Niskanen T."/>
            <person name="Noordeloos M.E."/>
            <person name="Ohm R.A."/>
            <person name="Ortiz-Santana B."/>
            <person name="Ovrebo C."/>
            <person name="Racz N."/>
            <person name="Riley R."/>
            <person name="Savchenko A."/>
            <person name="Shiryaev A."/>
            <person name="Soop K."/>
            <person name="Spirin V."/>
            <person name="Szebenyi C."/>
            <person name="Tomsovsky M."/>
            <person name="Tulloss R.E."/>
            <person name="Uehling J."/>
            <person name="Grigoriev I.V."/>
            <person name="Vagvolgyi C."/>
            <person name="Papp T."/>
            <person name="Martin F.M."/>
            <person name="Miettinen O."/>
            <person name="Hibbett D.S."/>
            <person name="Nagy L.G."/>
        </authorList>
    </citation>
    <scope>NUCLEOTIDE SEQUENCE [LARGE SCALE GENOMIC DNA]</scope>
    <source>
        <strain evidence="4 5">OMC1185</strain>
    </source>
</reference>
<accession>A0A5C3NFC1</accession>
<dbReference type="Gene3D" id="2.130.10.10">
    <property type="entry name" value="YVTN repeat-like/Quinoprotein amine dehydrogenase"/>
    <property type="match status" value="1"/>
</dbReference>
<proteinExistence type="predicted"/>
<evidence type="ECO:0000256" key="2">
    <source>
        <dbReference type="ARBA" id="ARBA00022737"/>
    </source>
</evidence>
<dbReference type="STRING" id="5364.A0A5C3NFC1"/>
<evidence type="ECO:0000256" key="1">
    <source>
        <dbReference type="ARBA" id="ARBA00022574"/>
    </source>
</evidence>
<dbReference type="EMBL" id="ML213509">
    <property type="protein sequence ID" value="TFK52231.1"/>
    <property type="molecule type" value="Genomic_DNA"/>
</dbReference>
<dbReference type="InterPro" id="IPR015943">
    <property type="entry name" value="WD40/YVTN_repeat-like_dom_sf"/>
</dbReference>
<dbReference type="OrthoDB" id="128867at2759"/>